<dbReference type="EMBL" id="JACIDX010000001">
    <property type="protein sequence ID" value="MBB3953409.1"/>
    <property type="molecule type" value="Genomic_DNA"/>
</dbReference>
<sequence length="45" mass="5026">MADIAAIFHWPLSEIAALTLDELILWRGLAVASWDRMWAGKEGEA</sequence>
<comment type="caution">
    <text evidence="1">The sequence shown here is derived from an EMBL/GenBank/DDBJ whole genome shotgun (WGS) entry which is preliminary data.</text>
</comment>
<evidence type="ECO:0000313" key="2">
    <source>
        <dbReference type="Proteomes" id="UP000548867"/>
    </source>
</evidence>
<organism evidence="1 2">
    <name type="scientific">Novosphingobium sediminicola</name>
    <dbReference type="NCBI Taxonomy" id="563162"/>
    <lineage>
        <taxon>Bacteria</taxon>
        <taxon>Pseudomonadati</taxon>
        <taxon>Pseudomonadota</taxon>
        <taxon>Alphaproteobacteria</taxon>
        <taxon>Sphingomonadales</taxon>
        <taxon>Sphingomonadaceae</taxon>
        <taxon>Novosphingobium</taxon>
    </lineage>
</organism>
<dbReference type="InterPro" id="IPR009493">
    <property type="entry name" value="P2_GpE"/>
</dbReference>
<gene>
    <name evidence="1" type="ORF">GGR38_000321</name>
</gene>
<keyword evidence="2" id="KW-1185">Reference proteome</keyword>
<dbReference type="RefSeq" id="WP_183622006.1">
    <property type="nucleotide sequence ID" value="NZ_JACIDX010000001.1"/>
</dbReference>
<dbReference type="Proteomes" id="UP000548867">
    <property type="component" value="Unassembled WGS sequence"/>
</dbReference>
<evidence type="ECO:0000313" key="1">
    <source>
        <dbReference type="EMBL" id="MBB3953409.1"/>
    </source>
</evidence>
<proteinExistence type="predicted"/>
<dbReference type="AlphaFoldDB" id="A0A7W6G497"/>
<accession>A0A7W6G497</accession>
<protein>
    <recommendedName>
        <fullName evidence="3">GpE family phage tail protein</fullName>
    </recommendedName>
</protein>
<evidence type="ECO:0008006" key="3">
    <source>
        <dbReference type="Google" id="ProtNLM"/>
    </source>
</evidence>
<name>A0A7W6G497_9SPHN</name>
<reference evidence="1 2" key="1">
    <citation type="submission" date="2020-08" db="EMBL/GenBank/DDBJ databases">
        <title>Genomic Encyclopedia of Type Strains, Phase IV (KMG-IV): sequencing the most valuable type-strain genomes for metagenomic binning, comparative biology and taxonomic classification.</title>
        <authorList>
            <person name="Goeker M."/>
        </authorList>
    </citation>
    <scope>NUCLEOTIDE SEQUENCE [LARGE SCALE GENOMIC DNA]</scope>
    <source>
        <strain evidence="1 2">DSM 27057</strain>
    </source>
</reference>
<dbReference type="Pfam" id="PF06528">
    <property type="entry name" value="Phage_P2_GpE"/>
    <property type="match status" value="1"/>
</dbReference>